<dbReference type="Proteomes" id="UP000285478">
    <property type="component" value="Chromosome"/>
</dbReference>
<gene>
    <name evidence="4" type="ORF">EPV75_00565</name>
</gene>
<name>A0A410H174_9GAMM</name>
<evidence type="ECO:0000256" key="1">
    <source>
        <dbReference type="ARBA" id="ARBA00022553"/>
    </source>
</evidence>
<feature type="modified residue" description="4-aspartylphosphate" evidence="2">
    <location>
        <position position="55"/>
    </location>
</feature>
<dbReference type="Gene3D" id="3.40.50.2300">
    <property type="match status" value="1"/>
</dbReference>
<dbReference type="SUPFAM" id="SSF52172">
    <property type="entry name" value="CheY-like"/>
    <property type="match status" value="1"/>
</dbReference>
<sequence length="187" mass="20995">MNETIDILIVDDDSAFLTTLTRMMQRQGHPIHAADTVSAAQDLIDTTRFSRAILDLNLQGDSGLKLLTYLVERQPACRVVILTGYASIATTVEAMKHGACDYLCKPASLTDILKSLELDGDETETEVEEADPIPSAHYDTMSPKRIEWEHIQRTLMEHDGNISATARALNMHRRTLQRKLQKKPVHK</sequence>
<dbReference type="InterPro" id="IPR009057">
    <property type="entry name" value="Homeodomain-like_sf"/>
</dbReference>
<dbReference type="SMART" id="SM00448">
    <property type="entry name" value="REC"/>
    <property type="match status" value="1"/>
</dbReference>
<evidence type="ECO:0000313" key="4">
    <source>
        <dbReference type="EMBL" id="QAB14271.1"/>
    </source>
</evidence>
<dbReference type="EMBL" id="CP035033">
    <property type="protein sequence ID" value="QAB14271.1"/>
    <property type="molecule type" value="Genomic_DNA"/>
</dbReference>
<dbReference type="Gene3D" id="1.10.10.60">
    <property type="entry name" value="Homeodomain-like"/>
    <property type="match status" value="1"/>
</dbReference>
<dbReference type="InterPro" id="IPR050595">
    <property type="entry name" value="Bact_response_regulator"/>
</dbReference>
<organism evidence="4 5">
    <name type="scientific">Hydrogenovibrio thermophilus</name>
    <dbReference type="NCBI Taxonomy" id="265883"/>
    <lineage>
        <taxon>Bacteria</taxon>
        <taxon>Pseudomonadati</taxon>
        <taxon>Pseudomonadota</taxon>
        <taxon>Gammaproteobacteria</taxon>
        <taxon>Thiotrichales</taxon>
        <taxon>Piscirickettsiaceae</taxon>
        <taxon>Hydrogenovibrio</taxon>
    </lineage>
</organism>
<dbReference type="AlphaFoldDB" id="A0A410H174"/>
<dbReference type="PROSITE" id="PS50110">
    <property type="entry name" value="RESPONSE_REGULATORY"/>
    <property type="match status" value="1"/>
</dbReference>
<proteinExistence type="predicted"/>
<reference evidence="4 5" key="1">
    <citation type="journal article" date="2018" name="Environ. Microbiol.">
        <title>Genomes of ubiquitous marine and hypersaline Hydrogenovibrio, Thiomicrorhabdus and Thiomicrospira spp. encode a diversity of mechanisms to sustain chemolithoautotrophy in heterogeneous environments.</title>
        <authorList>
            <person name="Scott K.M."/>
            <person name="Williams J."/>
            <person name="Porter C.M.B."/>
            <person name="Russel S."/>
            <person name="Harmer T.L."/>
            <person name="Paul J.H."/>
            <person name="Antonen K.M."/>
            <person name="Bridges M.K."/>
            <person name="Camper G.J."/>
            <person name="Campla C.K."/>
            <person name="Casella L.G."/>
            <person name="Chase E."/>
            <person name="Conrad J.W."/>
            <person name="Cruz M.C."/>
            <person name="Dunlap D.S."/>
            <person name="Duran L."/>
            <person name="Fahsbender E.M."/>
            <person name="Goldsmith D.B."/>
            <person name="Keeley R.F."/>
            <person name="Kondoff M.R."/>
            <person name="Kussy B.I."/>
            <person name="Lane M.K."/>
            <person name="Lawler S."/>
            <person name="Leigh B.A."/>
            <person name="Lewis C."/>
            <person name="Lostal L.M."/>
            <person name="Marking D."/>
            <person name="Mancera P.A."/>
            <person name="McClenthan E.C."/>
            <person name="McIntyre E.A."/>
            <person name="Mine J.A."/>
            <person name="Modi S."/>
            <person name="Moore B.D."/>
            <person name="Morgan W.A."/>
            <person name="Nelson K.M."/>
            <person name="Nguyen K.N."/>
            <person name="Ogburn N."/>
            <person name="Parrino D.G."/>
            <person name="Pedapudi A.D."/>
            <person name="Pelham R.P."/>
            <person name="Preece A.M."/>
            <person name="Rampersad E.A."/>
            <person name="Richardson J.C."/>
            <person name="Rodgers C.M."/>
            <person name="Schaffer B.L."/>
            <person name="Sheridan N.E."/>
            <person name="Solone M.R."/>
            <person name="Staley Z.R."/>
            <person name="Tabuchi M."/>
            <person name="Waide R.J."/>
            <person name="Wanjugi P.W."/>
            <person name="Young S."/>
            <person name="Clum A."/>
            <person name="Daum C."/>
            <person name="Huntemann M."/>
            <person name="Ivanova N."/>
            <person name="Kyrpides N."/>
            <person name="Mikhailova N."/>
            <person name="Palaniappan K."/>
            <person name="Pillay M."/>
            <person name="Reddy T.B.K."/>
            <person name="Shapiro N."/>
            <person name="Stamatis D."/>
            <person name="Varghese N."/>
            <person name="Woyke T."/>
            <person name="Boden R."/>
            <person name="Freyermuth S.K."/>
            <person name="Kerfeld C.A."/>
        </authorList>
    </citation>
    <scope>NUCLEOTIDE SEQUENCE [LARGE SCALE GENOMIC DNA]</scope>
    <source>
        <strain evidence="4 5">JR-2</strain>
    </source>
</reference>
<dbReference type="RefSeq" id="WP_128384117.1">
    <property type="nucleotide sequence ID" value="NZ_CP035033.1"/>
</dbReference>
<dbReference type="PANTHER" id="PTHR44591:SF3">
    <property type="entry name" value="RESPONSE REGULATORY DOMAIN-CONTAINING PROTEIN"/>
    <property type="match status" value="1"/>
</dbReference>
<keyword evidence="1 2" id="KW-0597">Phosphoprotein</keyword>
<dbReference type="InterPro" id="IPR002197">
    <property type="entry name" value="HTH_Fis"/>
</dbReference>
<feature type="domain" description="Response regulatory" evidence="3">
    <location>
        <begin position="6"/>
        <end position="120"/>
    </location>
</feature>
<dbReference type="Pfam" id="PF00072">
    <property type="entry name" value="Response_reg"/>
    <property type="match status" value="1"/>
</dbReference>
<dbReference type="InterPro" id="IPR001789">
    <property type="entry name" value="Sig_transdc_resp-reg_receiver"/>
</dbReference>
<dbReference type="PANTHER" id="PTHR44591">
    <property type="entry name" value="STRESS RESPONSE REGULATOR PROTEIN 1"/>
    <property type="match status" value="1"/>
</dbReference>
<dbReference type="Pfam" id="PF02954">
    <property type="entry name" value="HTH_8"/>
    <property type="match status" value="1"/>
</dbReference>
<dbReference type="SUPFAM" id="SSF46689">
    <property type="entry name" value="Homeodomain-like"/>
    <property type="match status" value="1"/>
</dbReference>
<evidence type="ECO:0000259" key="3">
    <source>
        <dbReference type="PROSITE" id="PS50110"/>
    </source>
</evidence>
<protein>
    <submittedName>
        <fullName evidence="4">Response regulator</fullName>
    </submittedName>
</protein>
<dbReference type="PRINTS" id="PR01590">
    <property type="entry name" value="HTHFIS"/>
</dbReference>
<evidence type="ECO:0000256" key="2">
    <source>
        <dbReference type="PROSITE-ProRule" id="PRU00169"/>
    </source>
</evidence>
<evidence type="ECO:0000313" key="5">
    <source>
        <dbReference type="Proteomes" id="UP000285478"/>
    </source>
</evidence>
<accession>A0A410H174</accession>
<dbReference type="CDD" id="cd17563">
    <property type="entry name" value="REC_RegA-like"/>
    <property type="match status" value="1"/>
</dbReference>
<dbReference type="GO" id="GO:0043565">
    <property type="term" value="F:sequence-specific DNA binding"/>
    <property type="evidence" value="ECO:0007669"/>
    <property type="project" value="InterPro"/>
</dbReference>
<dbReference type="GO" id="GO:0000160">
    <property type="term" value="P:phosphorelay signal transduction system"/>
    <property type="evidence" value="ECO:0007669"/>
    <property type="project" value="InterPro"/>
</dbReference>
<dbReference type="KEGG" id="htr:EPV75_00565"/>
<dbReference type="InterPro" id="IPR011006">
    <property type="entry name" value="CheY-like_superfamily"/>
</dbReference>
<keyword evidence="5" id="KW-1185">Reference proteome</keyword>